<dbReference type="GO" id="GO:0061630">
    <property type="term" value="F:ubiquitin protein ligase activity"/>
    <property type="evidence" value="ECO:0007669"/>
    <property type="project" value="UniProtKB-EC"/>
</dbReference>
<dbReference type="GO" id="GO:0006904">
    <property type="term" value="P:vesicle docking involved in exocytosis"/>
    <property type="evidence" value="ECO:0007669"/>
    <property type="project" value="TreeGrafter"/>
</dbReference>
<keyword evidence="2 9" id="KW-0813">Transport</keyword>
<comment type="subunit">
    <text evidence="9">Component of the homotypic vacuole fusion and vacuole protein sorting (HOPS) complex. Component of the class C core vacuole/endosome tethering (CORVET) complex.</text>
</comment>
<evidence type="ECO:0000313" key="13">
    <source>
        <dbReference type="EMBL" id="KAF2716341.1"/>
    </source>
</evidence>
<dbReference type="InterPro" id="IPR001841">
    <property type="entry name" value="Znf_RING"/>
</dbReference>
<sequence length="985" mass="109501">MTMKPWKAFPFFDVSQVRLSTEDGFVALDQGSISAFSAGSSNILVGLQNGYVHLLDQTFKSSRTWKAHDASNITHVHQVPDTAWLVTLSEDLAREPQLKVWALDQTERKNSSLPKLLCALTVQNGRKNFPVTAFAVSSDLTQLAVGFGNGTVTVVRGDFIHDRGTRQRTVFESEEPITGLEFREANTVALYIGTTSRLLSLAISGKAQGSPARALDENGCAVGCMALDPVSNDIIIAREDAVYAYGPRSKAASYPFEGAKKLIAINKDYVMIVSPPNNTLQRSASLRAFGGSIAGEILNSSTFKMLNTDLKFIAHSETVQSQINRIISIWGDVFLLTIDGKLYRYHEKTFQQKLDIIYRQNLFELAIALAKKHNVNEVQQNVIFRKFGDYLYQKGDFDTAMQQYLRAIDNTEPSQVIRRYLDNQRIHNLIDYLEELHEHEKATSDHTTLLLNCYAKLKDVEKLESFIKQPGDLKFDLDTAIVMCRQGSYYDQAAFLARRHEEHGLVVDILIEDLKKYAESLAYIWRLQPVQAYAALMKYGTVLLDHESKDATRLFIDYFTGTFRPKKDAVIIQETPASEESGGGLGAVATSAVQSLVTLIPLPYMSTSASQTSKEGMKSQAQVIETTTEGDYVQYDVPKPRTAFSAFIDHPDEFITFLEACIANEGVKNDNKADLHTTLFEIYLHKANTSSSDQEKQTWEQKAKSLLESKDVPIDTSNALLLSDLEQFREGTILVSEKQGLRADIFRSYTATRDTAGAVKALHKYGPEEPSLYPAALAYFTSSPEILAEVGPVEIDAVLKKIDEDGLMAPLQVIQTLSLNSVATMGLVKKYLSSTVKRERDEISSNRRLIDSYRADTETKLKELQELKEKPTSFSATRCASCGGTMDLPTMHFMCKHSFHQRCINVGINPSIRASGEGGESDDVECPICTPQNETARAIKQAQEESIDKHDVFVSALERAGSGERFGMVGEWFGRGVMGVKSADG</sequence>
<keyword evidence="9" id="KW-0808">Transferase</keyword>
<dbReference type="PROSITE" id="PS50236">
    <property type="entry name" value="CHCR"/>
    <property type="match status" value="1"/>
</dbReference>
<dbReference type="GO" id="GO:0048284">
    <property type="term" value="P:organelle fusion"/>
    <property type="evidence" value="ECO:0007669"/>
    <property type="project" value="TreeGrafter"/>
</dbReference>
<accession>A0A9P4UKJ3</accession>
<keyword evidence="9" id="KW-0833">Ubl conjugation pathway</keyword>
<dbReference type="AlphaFoldDB" id="A0A9P4UKJ3"/>
<protein>
    <recommendedName>
        <fullName evidence="9">E3 ubiquitin-protein ligase PEP5</fullName>
        <ecNumber evidence="9">2.3.2.27</ecNumber>
    </recommendedName>
</protein>
<dbReference type="GO" id="GO:0030674">
    <property type="term" value="F:protein-macromolecule adaptor activity"/>
    <property type="evidence" value="ECO:0007669"/>
    <property type="project" value="TreeGrafter"/>
</dbReference>
<feature type="repeat" description="CHCR" evidence="11">
    <location>
        <begin position="404"/>
        <end position="552"/>
    </location>
</feature>
<dbReference type="EC" id="2.3.2.27" evidence="9"/>
<dbReference type="InterPro" id="IPR000547">
    <property type="entry name" value="Clathrin_H-chain/VPS_repeat"/>
</dbReference>
<dbReference type="EMBL" id="MU003880">
    <property type="protein sequence ID" value="KAF2716341.1"/>
    <property type="molecule type" value="Genomic_DNA"/>
</dbReference>
<dbReference type="Pfam" id="PF23341">
    <property type="entry name" value="PEP5_VPS11_N"/>
    <property type="match status" value="1"/>
</dbReference>
<dbReference type="FunFam" id="1.25.40.10:FF:000440">
    <property type="entry name" value="E3 ubiquitin-protein ligase PEP5"/>
    <property type="match status" value="1"/>
</dbReference>
<evidence type="ECO:0000256" key="10">
    <source>
        <dbReference type="PROSITE-ProRule" id="PRU00175"/>
    </source>
</evidence>
<dbReference type="InterPro" id="IPR024763">
    <property type="entry name" value="VPS11_C"/>
</dbReference>
<evidence type="ECO:0000256" key="5">
    <source>
        <dbReference type="ARBA" id="ARBA00022833"/>
    </source>
</evidence>
<dbReference type="Gene3D" id="2.130.10.10">
    <property type="entry name" value="YVTN repeat-like/Quinoprotein amine dehydrogenase"/>
    <property type="match status" value="1"/>
</dbReference>
<dbReference type="CDD" id="cd16688">
    <property type="entry name" value="RING-H2_Vps11"/>
    <property type="match status" value="1"/>
</dbReference>
<dbReference type="InterPro" id="IPR013083">
    <property type="entry name" value="Znf_RING/FYVE/PHD"/>
</dbReference>
<keyword evidence="7 9" id="KW-0472">Membrane</keyword>
<dbReference type="OrthoDB" id="26184at2759"/>
<evidence type="ECO:0000256" key="8">
    <source>
        <dbReference type="ARBA" id="ARBA00029433"/>
    </source>
</evidence>
<dbReference type="GO" id="GO:0007033">
    <property type="term" value="P:vacuole organization"/>
    <property type="evidence" value="ECO:0007669"/>
    <property type="project" value="TreeGrafter"/>
</dbReference>
<feature type="domain" description="RING-type" evidence="12">
    <location>
        <begin position="879"/>
        <end position="930"/>
    </location>
</feature>
<dbReference type="Gene3D" id="3.30.40.10">
    <property type="entry name" value="Zinc/RING finger domain, C3HC4 (zinc finger)"/>
    <property type="match status" value="1"/>
</dbReference>
<name>A0A9P4UKJ3_9PEZI</name>
<evidence type="ECO:0000256" key="4">
    <source>
        <dbReference type="ARBA" id="ARBA00022771"/>
    </source>
</evidence>
<dbReference type="PANTHER" id="PTHR23323:SF24">
    <property type="entry name" value="VACUOLAR PROTEIN SORTING-ASSOCIATED PROTEIN 11 HOMOLOG"/>
    <property type="match status" value="1"/>
</dbReference>
<dbReference type="GO" id="GO:0008270">
    <property type="term" value="F:zinc ion binding"/>
    <property type="evidence" value="ECO:0007669"/>
    <property type="project" value="UniProtKB-KW"/>
</dbReference>
<dbReference type="InterPro" id="IPR011990">
    <property type="entry name" value="TPR-like_helical_dom_sf"/>
</dbReference>
<evidence type="ECO:0000256" key="3">
    <source>
        <dbReference type="ARBA" id="ARBA00022723"/>
    </source>
</evidence>
<dbReference type="InterPro" id="IPR016024">
    <property type="entry name" value="ARM-type_fold"/>
</dbReference>
<comment type="similarity">
    <text evidence="1 9">Belongs to the VPS11 family.</text>
</comment>
<keyword evidence="5" id="KW-0862">Zinc</keyword>
<dbReference type="Pfam" id="PF12451">
    <property type="entry name" value="VPS11_C"/>
    <property type="match status" value="1"/>
</dbReference>
<dbReference type="GO" id="GO:0033263">
    <property type="term" value="C:CORVET complex"/>
    <property type="evidence" value="ECO:0007669"/>
    <property type="project" value="UniProtKB-UniRule"/>
</dbReference>
<dbReference type="Proteomes" id="UP000799441">
    <property type="component" value="Unassembled WGS sequence"/>
</dbReference>
<evidence type="ECO:0000256" key="11">
    <source>
        <dbReference type="PROSITE-ProRule" id="PRU01006"/>
    </source>
</evidence>
<comment type="catalytic activity">
    <reaction evidence="9">
        <text>S-ubiquitinyl-[E2 ubiquitin-conjugating enzyme]-L-cysteine + [acceptor protein]-L-lysine = [E2 ubiquitin-conjugating enzyme]-L-cysteine + N(6)-ubiquitinyl-[acceptor protein]-L-lysine.</text>
        <dbReference type="EC" id="2.3.2.27"/>
    </reaction>
</comment>
<dbReference type="InterPro" id="IPR057308">
    <property type="entry name" value="CHCR_PEP5_VPS11"/>
</dbReference>
<dbReference type="GO" id="GO:0006886">
    <property type="term" value="P:intracellular protein transport"/>
    <property type="evidence" value="ECO:0007669"/>
    <property type="project" value="UniProtKB-UniRule"/>
</dbReference>
<organism evidence="13 14">
    <name type="scientific">Polychaeton citri CBS 116435</name>
    <dbReference type="NCBI Taxonomy" id="1314669"/>
    <lineage>
        <taxon>Eukaryota</taxon>
        <taxon>Fungi</taxon>
        <taxon>Dikarya</taxon>
        <taxon>Ascomycota</taxon>
        <taxon>Pezizomycotina</taxon>
        <taxon>Dothideomycetes</taxon>
        <taxon>Dothideomycetidae</taxon>
        <taxon>Capnodiales</taxon>
        <taxon>Capnodiaceae</taxon>
        <taxon>Polychaeton</taxon>
    </lineage>
</organism>
<evidence type="ECO:0000256" key="2">
    <source>
        <dbReference type="ARBA" id="ARBA00022448"/>
    </source>
</evidence>
<dbReference type="InterPro" id="IPR057307">
    <property type="entry name" value="PEP5_VPS11_N"/>
</dbReference>
<dbReference type="PROSITE" id="PS50089">
    <property type="entry name" value="ZF_RING_2"/>
    <property type="match status" value="1"/>
</dbReference>
<dbReference type="SUPFAM" id="SSF50978">
    <property type="entry name" value="WD40 repeat-like"/>
    <property type="match status" value="1"/>
</dbReference>
<dbReference type="GO" id="GO:0007032">
    <property type="term" value="P:endosome organization"/>
    <property type="evidence" value="ECO:0007669"/>
    <property type="project" value="TreeGrafter"/>
</dbReference>
<gene>
    <name evidence="13" type="ORF">K431DRAFT_257714</name>
</gene>
<dbReference type="InterPro" id="IPR016528">
    <property type="entry name" value="VPS11"/>
</dbReference>
<evidence type="ECO:0000256" key="1">
    <source>
        <dbReference type="ARBA" id="ARBA00007070"/>
    </source>
</evidence>
<keyword evidence="4 10" id="KW-0863">Zinc-finger</keyword>
<proteinExistence type="inferred from homology"/>
<dbReference type="GO" id="GO:0030897">
    <property type="term" value="C:HOPS complex"/>
    <property type="evidence" value="ECO:0007669"/>
    <property type="project" value="UniProtKB-UniRule"/>
</dbReference>
<dbReference type="SUPFAM" id="SSF48371">
    <property type="entry name" value="ARM repeat"/>
    <property type="match status" value="1"/>
</dbReference>
<comment type="subcellular location">
    <subcellularLocation>
        <location evidence="8">Endomembrane system</location>
        <topology evidence="8">Peripheral membrane protein</topology>
        <orientation evidence="8">Cytoplasmic side</orientation>
    </subcellularLocation>
    <subcellularLocation>
        <location evidence="9">Vacuole membrane</location>
        <topology evidence="9">Peripheral membrane protein</topology>
        <orientation evidence="9">Cytoplasmic side</orientation>
    </subcellularLocation>
</comment>
<evidence type="ECO:0000259" key="12">
    <source>
        <dbReference type="PROSITE" id="PS50089"/>
    </source>
</evidence>
<evidence type="ECO:0000313" key="14">
    <source>
        <dbReference type="Proteomes" id="UP000799441"/>
    </source>
</evidence>
<dbReference type="GO" id="GO:0000329">
    <property type="term" value="C:fungal-type vacuole membrane"/>
    <property type="evidence" value="ECO:0007669"/>
    <property type="project" value="UniProtKB-UniRule"/>
</dbReference>
<evidence type="ECO:0000256" key="6">
    <source>
        <dbReference type="ARBA" id="ARBA00022927"/>
    </source>
</evidence>
<dbReference type="InterPro" id="IPR036322">
    <property type="entry name" value="WD40_repeat_dom_sf"/>
</dbReference>
<keyword evidence="14" id="KW-1185">Reference proteome</keyword>
<comment type="caution">
    <text evidence="13">The sequence shown here is derived from an EMBL/GenBank/DDBJ whole genome shotgun (WGS) entry which is preliminary data.</text>
</comment>
<keyword evidence="3" id="KW-0479">Metal-binding</keyword>
<dbReference type="PANTHER" id="PTHR23323">
    <property type="entry name" value="VACUOLAR PROTEIN SORTING-ASSOCIATED PROTEIN"/>
    <property type="match status" value="1"/>
</dbReference>
<evidence type="ECO:0000256" key="9">
    <source>
        <dbReference type="PIRNR" id="PIRNR007860"/>
    </source>
</evidence>
<reference evidence="13" key="1">
    <citation type="journal article" date="2020" name="Stud. Mycol.">
        <title>101 Dothideomycetes genomes: a test case for predicting lifestyles and emergence of pathogens.</title>
        <authorList>
            <person name="Haridas S."/>
            <person name="Albert R."/>
            <person name="Binder M."/>
            <person name="Bloem J."/>
            <person name="Labutti K."/>
            <person name="Salamov A."/>
            <person name="Andreopoulos B."/>
            <person name="Baker S."/>
            <person name="Barry K."/>
            <person name="Bills G."/>
            <person name="Bluhm B."/>
            <person name="Cannon C."/>
            <person name="Castanera R."/>
            <person name="Culley D."/>
            <person name="Daum C."/>
            <person name="Ezra D."/>
            <person name="Gonzalez J."/>
            <person name="Henrissat B."/>
            <person name="Kuo A."/>
            <person name="Liang C."/>
            <person name="Lipzen A."/>
            <person name="Lutzoni F."/>
            <person name="Magnuson J."/>
            <person name="Mondo S."/>
            <person name="Nolan M."/>
            <person name="Ohm R."/>
            <person name="Pangilinan J."/>
            <person name="Park H.-J."/>
            <person name="Ramirez L."/>
            <person name="Alfaro M."/>
            <person name="Sun H."/>
            <person name="Tritt A."/>
            <person name="Yoshinaga Y."/>
            <person name="Zwiers L.-H."/>
            <person name="Turgeon B."/>
            <person name="Goodwin S."/>
            <person name="Spatafora J."/>
            <person name="Crous P."/>
            <person name="Grigoriev I."/>
        </authorList>
    </citation>
    <scope>NUCLEOTIDE SEQUENCE</scope>
    <source>
        <strain evidence="13">CBS 116435</strain>
    </source>
</reference>
<keyword evidence="6 9" id="KW-0653">Protein transport</keyword>
<dbReference type="Gene3D" id="1.25.40.10">
    <property type="entry name" value="Tetratricopeptide repeat domain"/>
    <property type="match status" value="1"/>
</dbReference>
<keyword evidence="9" id="KW-0926">Vacuole</keyword>
<dbReference type="SMART" id="SM00184">
    <property type="entry name" value="RING"/>
    <property type="match status" value="1"/>
</dbReference>
<evidence type="ECO:0000256" key="7">
    <source>
        <dbReference type="ARBA" id="ARBA00023136"/>
    </source>
</evidence>
<dbReference type="Pfam" id="PF23356">
    <property type="entry name" value="TPR_PEP5_VPS11"/>
    <property type="match status" value="2"/>
</dbReference>
<dbReference type="PIRSF" id="PIRSF007860">
    <property type="entry name" value="VPS11"/>
    <property type="match status" value="1"/>
</dbReference>
<dbReference type="InterPro" id="IPR015943">
    <property type="entry name" value="WD40/YVTN_repeat-like_dom_sf"/>
</dbReference>